<evidence type="ECO:0000313" key="2">
    <source>
        <dbReference type="Proteomes" id="UP001153269"/>
    </source>
</evidence>
<dbReference type="Proteomes" id="UP001153269">
    <property type="component" value="Unassembled WGS sequence"/>
</dbReference>
<organism evidence="1 2">
    <name type="scientific">Pleuronectes platessa</name>
    <name type="common">European plaice</name>
    <dbReference type="NCBI Taxonomy" id="8262"/>
    <lineage>
        <taxon>Eukaryota</taxon>
        <taxon>Metazoa</taxon>
        <taxon>Chordata</taxon>
        <taxon>Craniata</taxon>
        <taxon>Vertebrata</taxon>
        <taxon>Euteleostomi</taxon>
        <taxon>Actinopterygii</taxon>
        <taxon>Neopterygii</taxon>
        <taxon>Teleostei</taxon>
        <taxon>Neoteleostei</taxon>
        <taxon>Acanthomorphata</taxon>
        <taxon>Carangaria</taxon>
        <taxon>Pleuronectiformes</taxon>
        <taxon>Pleuronectoidei</taxon>
        <taxon>Pleuronectidae</taxon>
        <taxon>Pleuronectes</taxon>
    </lineage>
</organism>
<dbReference type="EMBL" id="CADEAL010004087">
    <property type="protein sequence ID" value="CAB1451377.1"/>
    <property type="molecule type" value="Genomic_DNA"/>
</dbReference>
<name>A0A9N7VL91_PLEPL</name>
<sequence>MAQALQMKLRHDHSLSSDATSALRSLAHPGGIGPPPYRPSSAHLCGITVHLPSQTLSLSTTANASSDGIVNILLCPAFLLLPFKVAKFGSVFKCKGGVLCRLPECIPFPEHFPYLCLPSTLSPLSPNTSSFSISHRFARRFHCLGVCPPPPPSSPSLRKYFFAFDFISKRFSAKWFYLSPSFM</sequence>
<reference evidence="1" key="1">
    <citation type="submission" date="2020-03" db="EMBL/GenBank/DDBJ databases">
        <authorList>
            <person name="Weist P."/>
        </authorList>
    </citation>
    <scope>NUCLEOTIDE SEQUENCE</scope>
</reference>
<accession>A0A9N7VL91</accession>
<evidence type="ECO:0000313" key="1">
    <source>
        <dbReference type="EMBL" id="CAB1451377.1"/>
    </source>
</evidence>
<dbReference type="AlphaFoldDB" id="A0A9N7VL91"/>
<protein>
    <submittedName>
        <fullName evidence="1">Uncharacterized protein</fullName>
    </submittedName>
</protein>
<gene>
    <name evidence="1" type="ORF">PLEPLA_LOCUS39071</name>
</gene>
<keyword evidence="2" id="KW-1185">Reference proteome</keyword>
<proteinExistence type="predicted"/>
<comment type="caution">
    <text evidence="1">The sequence shown here is derived from an EMBL/GenBank/DDBJ whole genome shotgun (WGS) entry which is preliminary data.</text>
</comment>